<keyword evidence="4" id="KW-1185">Reference proteome</keyword>
<dbReference type="InterPro" id="IPR038717">
    <property type="entry name" value="Tc1-like_DDE_dom"/>
</dbReference>
<feature type="domain" description="Transposase Tc1-like" evidence="1">
    <location>
        <begin position="69"/>
        <end position="140"/>
    </location>
</feature>
<organism evidence="3 4">
    <name type="scientific">Littorina saxatilis</name>
    <dbReference type="NCBI Taxonomy" id="31220"/>
    <lineage>
        <taxon>Eukaryota</taxon>
        <taxon>Metazoa</taxon>
        <taxon>Spiralia</taxon>
        <taxon>Lophotrochozoa</taxon>
        <taxon>Mollusca</taxon>
        <taxon>Gastropoda</taxon>
        <taxon>Caenogastropoda</taxon>
        <taxon>Littorinimorpha</taxon>
        <taxon>Littorinoidea</taxon>
        <taxon>Littorinidae</taxon>
        <taxon>Littorina</taxon>
    </lineage>
</organism>
<sequence>MPPRRKVTTFNKARAIAWLQDGVSKREVGRRLGVSHSVVVRLHQKFQATNSVLESPRSGRHKKTTQREDRFIRRQALQQRGTTANIIRGQLRVATNTNVSTKTIRKRLHEVGLLSRRPAVHPRLTAAHRQARLAFCHNHARWTRQQWADVLFSDESRFNLHHHDGRARVWRRQGEQYNNGLVQERVAFGGVSIMVWVAFSFRHRTPLYHIVGNLTGQRYRDETVAPLVLPALHQIGVQAVFQDDNATPHRARLVNNFIRQAGVTRMNWPACSPDFNPIEHLWNRLDRRVRNNHTPPRNLQQLLQFLQIEWQAIPQAFRTAGSWENRCGTGLQKASKNAADTRTPITELFGTCTFCFRPPCCFRAC</sequence>
<dbReference type="InterPro" id="IPR002492">
    <property type="entry name" value="Transposase_Tc1-like"/>
</dbReference>
<dbReference type="Proteomes" id="UP001374579">
    <property type="component" value="Unassembled WGS sequence"/>
</dbReference>
<dbReference type="GO" id="GO:0015074">
    <property type="term" value="P:DNA integration"/>
    <property type="evidence" value="ECO:0007669"/>
    <property type="project" value="InterPro"/>
</dbReference>
<evidence type="ECO:0000259" key="2">
    <source>
        <dbReference type="Pfam" id="PF13358"/>
    </source>
</evidence>
<dbReference type="EMBL" id="JBAMIC010000007">
    <property type="protein sequence ID" value="KAK7106406.1"/>
    <property type="molecule type" value="Genomic_DNA"/>
</dbReference>
<protein>
    <recommendedName>
        <fullName evidence="5">Transposase</fullName>
    </recommendedName>
</protein>
<dbReference type="Pfam" id="PF01498">
    <property type="entry name" value="HTH_Tnp_Tc3_2"/>
    <property type="match status" value="1"/>
</dbReference>
<dbReference type="PANTHER" id="PTHR23022">
    <property type="entry name" value="TRANSPOSABLE ELEMENT-RELATED"/>
    <property type="match status" value="1"/>
</dbReference>
<dbReference type="InterPro" id="IPR009057">
    <property type="entry name" value="Homeodomain-like_sf"/>
</dbReference>
<proteinExistence type="predicted"/>
<dbReference type="PANTHER" id="PTHR23022:SF135">
    <property type="entry name" value="SI:DKEY-77F5.3"/>
    <property type="match status" value="1"/>
</dbReference>
<dbReference type="InterPro" id="IPR052338">
    <property type="entry name" value="Transposase_5"/>
</dbReference>
<comment type="caution">
    <text evidence="3">The sequence shown here is derived from an EMBL/GenBank/DDBJ whole genome shotgun (WGS) entry which is preliminary data.</text>
</comment>
<evidence type="ECO:0000259" key="1">
    <source>
        <dbReference type="Pfam" id="PF01498"/>
    </source>
</evidence>
<evidence type="ECO:0000313" key="4">
    <source>
        <dbReference type="Proteomes" id="UP001374579"/>
    </source>
</evidence>
<gene>
    <name evidence="3" type="ORF">V1264_017667</name>
</gene>
<accession>A0AAN9BHK7</accession>
<dbReference type="Pfam" id="PF13358">
    <property type="entry name" value="DDE_3"/>
    <property type="match status" value="1"/>
</dbReference>
<dbReference type="SUPFAM" id="SSF46689">
    <property type="entry name" value="Homeodomain-like"/>
    <property type="match status" value="1"/>
</dbReference>
<dbReference type="Gene3D" id="3.30.420.10">
    <property type="entry name" value="Ribonuclease H-like superfamily/Ribonuclease H"/>
    <property type="match status" value="1"/>
</dbReference>
<dbReference type="GO" id="GO:0003677">
    <property type="term" value="F:DNA binding"/>
    <property type="evidence" value="ECO:0007669"/>
    <property type="project" value="InterPro"/>
</dbReference>
<reference evidence="3 4" key="1">
    <citation type="submission" date="2024-02" db="EMBL/GenBank/DDBJ databases">
        <title>Chromosome-scale genome assembly of the rough periwinkle Littorina saxatilis.</title>
        <authorList>
            <person name="De Jode A."/>
            <person name="Faria R."/>
            <person name="Formenti G."/>
            <person name="Sims Y."/>
            <person name="Smith T.P."/>
            <person name="Tracey A."/>
            <person name="Wood J.M.D."/>
            <person name="Zagrodzka Z.B."/>
            <person name="Johannesson K."/>
            <person name="Butlin R.K."/>
            <person name="Leder E.H."/>
        </authorList>
    </citation>
    <scope>NUCLEOTIDE SEQUENCE [LARGE SCALE GENOMIC DNA]</scope>
    <source>
        <strain evidence="3">Snail1</strain>
        <tissue evidence="3">Muscle</tissue>
    </source>
</reference>
<evidence type="ECO:0000313" key="3">
    <source>
        <dbReference type="EMBL" id="KAK7106406.1"/>
    </source>
</evidence>
<dbReference type="InterPro" id="IPR036397">
    <property type="entry name" value="RNaseH_sf"/>
</dbReference>
<dbReference type="AlphaFoldDB" id="A0AAN9BHK7"/>
<evidence type="ECO:0008006" key="5">
    <source>
        <dbReference type="Google" id="ProtNLM"/>
    </source>
</evidence>
<name>A0AAN9BHK7_9CAEN</name>
<feature type="domain" description="Tc1-like transposase DDE" evidence="2">
    <location>
        <begin position="149"/>
        <end position="294"/>
    </location>
</feature>
<dbReference type="GO" id="GO:0006313">
    <property type="term" value="P:DNA transposition"/>
    <property type="evidence" value="ECO:0007669"/>
    <property type="project" value="InterPro"/>
</dbReference>